<reference evidence="7" key="1">
    <citation type="journal article" date="2014" name="Int. J. Syst. Evol. Microbiol.">
        <title>Complete genome sequence of Corynebacterium casei LMG S-19264T (=DSM 44701T), isolated from a smear-ripened cheese.</title>
        <authorList>
            <consortium name="US DOE Joint Genome Institute (JGI-PGF)"/>
            <person name="Walter F."/>
            <person name="Albersmeier A."/>
            <person name="Kalinowski J."/>
            <person name="Ruckert C."/>
        </authorList>
    </citation>
    <scope>NUCLEOTIDE SEQUENCE</scope>
    <source>
        <strain evidence="7">CGMCC 1.15425</strain>
    </source>
</reference>
<proteinExistence type="predicted"/>
<evidence type="ECO:0000256" key="2">
    <source>
        <dbReference type="ARBA" id="ARBA00022692"/>
    </source>
</evidence>
<dbReference type="InterPro" id="IPR006977">
    <property type="entry name" value="Yip1_dom"/>
</dbReference>
<dbReference type="AlphaFoldDB" id="A0A916VJI1"/>
<evidence type="ECO:0000256" key="5">
    <source>
        <dbReference type="SAM" id="Phobius"/>
    </source>
</evidence>
<evidence type="ECO:0000256" key="1">
    <source>
        <dbReference type="ARBA" id="ARBA00004141"/>
    </source>
</evidence>
<feature type="transmembrane region" description="Helical" evidence="5">
    <location>
        <begin position="89"/>
        <end position="110"/>
    </location>
</feature>
<comment type="caution">
    <text evidence="7">The sequence shown here is derived from an EMBL/GenBank/DDBJ whole genome shotgun (WGS) entry which is preliminary data.</text>
</comment>
<evidence type="ECO:0000256" key="3">
    <source>
        <dbReference type="ARBA" id="ARBA00022989"/>
    </source>
</evidence>
<dbReference type="Pfam" id="PF04893">
    <property type="entry name" value="Yip1"/>
    <property type="match status" value="1"/>
</dbReference>
<feature type="transmembrane region" description="Helical" evidence="5">
    <location>
        <begin position="50"/>
        <end position="69"/>
    </location>
</feature>
<dbReference type="GO" id="GO:0016020">
    <property type="term" value="C:membrane"/>
    <property type="evidence" value="ECO:0007669"/>
    <property type="project" value="UniProtKB-SubCell"/>
</dbReference>
<reference evidence="7" key="2">
    <citation type="submission" date="2020-09" db="EMBL/GenBank/DDBJ databases">
        <authorList>
            <person name="Sun Q."/>
            <person name="Zhou Y."/>
        </authorList>
    </citation>
    <scope>NUCLEOTIDE SEQUENCE</scope>
    <source>
        <strain evidence="7">CGMCC 1.15425</strain>
    </source>
</reference>
<feature type="transmembrane region" description="Helical" evidence="5">
    <location>
        <begin position="185"/>
        <end position="206"/>
    </location>
</feature>
<evidence type="ECO:0000259" key="6">
    <source>
        <dbReference type="Pfam" id="PF04893"/>
    </source>
</evidence>
<feature type="domain" description="Yip1" evidence="6">
    <location>
        <begin position="23"/>
        <end position="195"/>
    </location>
</feature>
<evidence type="ECO:0000256" key="4">
    <source>
        <dbReference type="ARBA" id="ARBA00023136"/>
    </source>
</evidence>
<gene>
    <name evidence="7" type="ORF">GCM10011403_24070</name>
</gene>
<keyword evidence="4 5" id="KW-0472">Membrane</keyword>
<evidence type="ECO:0000313" key="8">
    <source>
        <dbReference type="Proteomes" id="UP000627715"/>
    </source>
</evidence>
<keyword evidence="2 5" id="KW-0812">Transmembrane</keyword>
<name>A0A916VJI1_9GAMM</name>
<evidence type="ECO:0000313" key="7">
    <source>
        <dbReference type="EMBL" id="GFZ80108.1"/>
    </source>
</evidence>
<keyword evidence="3 5" id="KW-1133">Transmembrane helix</keyword>
<dbReference type="Proteomes" id="UP000627715">
    <property type="component" value="Unassembled WGS sequence"/>
</dbReference>
<feature type="transmembrane region" description="Helical" evidence="5">
    <location>
        <begin position="122"/>
        <end position="139"/>
    </location>
</feature>
<feature type="transmembrane region" description="Helical" evidence="5">
    <location>
        <begin position="145"/>
        <end position="164"/>
    </location>
</feature>
<organism evidence="7 8">
    <name type="scientific">Pseudohongiella nitratireducens</name>
    <dbReference type="NCBI Taxonomy" id="1768907"/>
    <lineage>
        <taxon>Bacteria</taxon>
        <taxon>Pseudomonadati</taxon>
        <taxon>Pseudomonadota</taxon>
        <taxon>Gammaproteobacteria</taxon>
        <taxon>Pseudomonadales</taxon>
        <taxon>Pseudohongiellaceae</taxon>
        <taxon>Pseudohongiella</taxon>
    </lineage>
</organism>
<accession>A0A916VJI1</accession>
<sequence>MQLNSLFGGAMVERTLANLPVRALFRPKDAFEALAGSDPSPANVLLRYSVWLLILPPLFSWIGASIFGWRLGATEPLYLSQLTLVRISVGYFLALLFGFVSTALISQWMAKTYGASESLGRHFAMVTIVGSPLALASVAHLVPDVFFNVLVLIPTMIWSMYLLYSGIAVALETVPERGMLMASSLVGWLLVAAVSLLGLSMGLWVMGIGPLLGV</sequence>
<dbReference type="EMBL" id="BMIY01000010">
    <property type="protein sequence ID" value="GFZ80108.1"/>
    <property type="molecule type" value="Genomic_DNA"/>
</dbReference>
<protein>
    <submittedName>
        <fullName evidence="7">YIP1 family protein</fullName>
    </submittedName>
</protein>
<comment type="subcellular location">
    <subcellularLocation>
        <location evidence="1">Membrane</location>
        <topology evidence="1">Multi-pass membrane protein</topology>
    </subcellularLocation>
</comment>
<keyword evidence="8" id="KW-1185">Reference proteome</keyword>